<dbReference type="InterPro" id="IPR016163">
    <property type="entry name" value="Ald_DH_C"/>
</dbReference>
<evidence type="ECO:0000256" key="1">
    <source>
        <dbReference type="ARBA" id="ARBA00009986"/>
    </source>
</evidence>
<keyword evidence="2 4" id="KW-0560">Oxidoreductase</keyword>
<dbReference type="InterPro" id="IPR016160">
    <property type="entry name" value="Ald_DH_CS_CYS"/>
</dbReference>
<feature type="domain" description="Aldehyde dehydrogenase" evidence="7">
    <location>
        <begin position="11"/>
        <end position="436"/>
    </location>
</feature>
<accession>A0ABU7IAL0</accession>
<dbReference type="Gene3D" id="3.40.605.10">
    <property type="entry name" value="Aldehyde Dehydrogenase, Chain A, domain 1"/>
    <property type="match status" value="1"/>
</dbReference>
<evidence type="ECO:0000313" key="8">
    <source>
        <dbReference type="EMBL" id="MEE1946501.1"/>
    </source>
</evidence>
<organism evidence="8 9">
    <name type="scientific">Pedobacter albus</name>
    <dbReference type="NCBI Taxonomy" id="3113905"/>
    <lineage>
        <taxon>Bacteria</taxon>
        <taxon>Pseudomonadati</taxon>
        <taxon>Bacteroidota</taxon>
        <taxon>Sphingobacteriia</taxon>
        <taxon>Sphingobacteriales</taxon>
        <taxon>Sphingobacteriaceae</taxon>
        <taxon>Pedobacter</taxon>
    </lineage>
</organism>
<dbReference type="PANTHER" id="PTHR43570">
    <property type="entry name" value="ALDEHYDE DEHYDROGENASE"/>
    <property type="match status" value="1"/>
</dbReference>
<dbReference type="SUPFAM" id="SSF53720">
    <property type="entry name" value="ALDH-like"/>
    <property type="match status" value="1"/>
</dbReference>
<dbReference type="InterPro" id="IPR015590">
    <property type="entry name" value="Aldehyde_DH_dom"/>
</dbReference>
<dbReference type="PROSITE" id="PS00687">
    <property type="entry name" value="ALDEHYDE_DEHYDR_GLU"/>
    <property type="match status" value="1"/>
</dbReference>
<dbReference type="PROSITE" id="PS00070">
    <property type="entry name" value="ALDEHYDE_DEHYDR_CYS"/>
    <property type="match status" value="1"/>
</dbReference>
<evidence type="ECO:0000256" key="3">
    <source>
        <dbReference type="ARBA" id="ARBA00023027"/>
    </source>
</evidence>
<comment type="similarity">
    <text evidence="1 4 6">Belongs to the aldehyde dehydrogenase family.</text>
</comment>
<dbReference type="InterPro" id="IPR016162">
    <property type="entry name" value="Ald_DH_N"/>
</dbReference>
<evidence type="ECO:0000256" key="4">
    <source>
        <dbReference type="PIRNR" id="PIRNR036492"/>
    </source>
</evidence>
<evidence type="ECO:0000259" key="7">
    <source>
        <dbReference type="Pfam" id="PF00171"/>
    </source>
</evidence>
<dbReference type="EMBL" id="JAZDQT010000003">
    <property type="protein sequence ID" value="MEE1946501.1"/>
    <property type="molecule type" value="Genomic_DNA"/>
</dbReference>
<keyword evidence="3" id="KW-0520">NAD</keyword>
<evidence type="ECO:0000256" key="2">
    <source>
        <dbReference type="ARBA" id="ARBA00023002"/>
    </source>
</evidence>
<evidence type="ECO:0000256" key="6">
    <source>
        <dbReference type="RuleBase" id="RU003345"/>
    </source>
</evidence>
<evidence type="ECO:0000313" key="9">
    <source>
        <dbReference type="Proteomes" id="UP001336835"/>
    </source>
</evidence>
<dbReference type="PANTHER" id="PTHR43570:SF20">
    <property type="entry name" value="ALDEHYDE DEHYDROGENASE ALDX-RELATED"/>
    <property type="match status" value="1"/>
</dbReference>
<name>A0ABU7IAL0_9SPHI</name>
<gene>
    <name evidence="8" type="ORF">VRU48_15355</name>
</gene>
<keyword evidence="9" id="KW-1185">Reference proteome</keyword>
<protein>
    <recommendedName>
        <fullName evidence="4">Aldehyde dehydrogenase</fullName>
    </recommendedName>
</protein>
<dbReference type="InterPro" id="IPR029510">
    <property type="entry name" value="Ald_DH_CS_GLU"/>
</dbReference>
<dbReference type="Pfam" id="PF00171">
    <property type="entry name" value="Aldedh"/>
    <property type="match status" value="1"/>
</dbReference>
<dbReference type="InterPro" id="IPR012394">
    <property type="entry name" value="Aldehyde_DH_NAD(P)"/>
</dbReference>
<dbReference type="Gene3D" id="3.40.309.10">
    <property type="entry name" value="Aldehyde Dehydrogenase, Chain A, domain 2"/>
    <property type="match status" value="1"/>
</dbReference>
<dbReference type="Proteomes" id="UP001336835">
    <property type="component" value="Unassembled WGS sequence"/>
</dbReference>
<dbReference type="PIRSF" id="PIRSF036492">
    <property type="entry name" value="ALDH"/>
    <property type="match status" value="1"/>
</dbReference>
<dbReference type="CDD" id="cd07134">
    <property type="entry name" value="ALDH_AlkH-like"/>
    <property type="match status" value="1"/>
</dbReference>
<evidence type="ECO:0000256" key="5">
    <source>
        <dbReference type="PROSITE-ProRule" id="PRU10007"/>
    </source>
</evidence>
<reference evidence="8 9" key="1">
    <citation type="submission" date="2024-01" db="EMBL/GenBank/DDBJ databases">
        <title>Pedobacter sp. nov., isolated from fresh soil.</title>
        <authorList>
            <person name="Le N.T.T."/>
        </authorList>
    </citation>
    <scope>NUCLEOTIDE SEQUENCE [LARGE SCALE GENOMIC DNA]</scope>
    <source>
        <strain evidence="8 9">KR3-3</strain>
    </source>
</reference>
<dbReference type="RefSeq" id="WP_330108808.1">
    <property type="nucleotide sequence ID" value="NZ_JAZDQT010000003.1"/>
</dbReference>
<sequence>MMHQKINFVFEAQQVYKYTLRKQNAASRMAKLKLLKEAIARHEDEINLALHKDLRKSQFETAVTELLFVYGELDFAINNLRDWMRPKRAGKTLSNPFSKNRIYYEPKGVCLIMAPWNYPFQLTMGPLISAIAAGNCVMLKPSEISPATSAVVGKIIADVFEEQEVACFEGNADLATALLKLPFDHIFFTGSTAVGKIVMEAAAKNLCSVTLELGGKSPTLIDRDVDLPKAVEKIAWGKLINSGQTCIAPDYVFVPQERVDEFIGLYKAATEKLFFKSEAQIEPRAYAKIISPKHFRRLKTLVDEAVEKGARINWGGTFDEKSQTIYPVLLSQLPANTQVMEEEIFGPILPIISYQDIDKAIEQINAKSKPLALYIFSRNAKNIKKIIKSTSSGGVCVNDVLVHIANPKLPFGGVNSSGIGSSHGFFGFRNFSHERAVVFQSKLDFNRLVYPPYQGKEWVLKLLRKIM</sequence>
<feature type="active site" evidence="5">
    <location>
        <position position="212"/>
    </location>
</feature>
<comment type="caution">
    <text evidence="8">The sequence shown here is derived from an EMBL/GenBank/DDBJ whole genome shotgun (WGS) entry which is preliminary data.</text>
</comment>
<dbReference type="InterPro" id="IPR016161">
    <property type="entry name" value="Ald_DH/histidinol_DH"/>
</dbReference>
<proteinExistence type="inferred from homology"/>